<feature type="coiled-coil region" evidence="1">
    <location>
        <begin position="52"/>
        <end position="79"/>
    </location>
</feature>
<accession>A0A9X1QU76</accession>
<gene>
    <name evidence="2" type="ORF">K8089_00400</name>
</gene>
<name>A0A9X1QU76_9FLAO</name>
<keyword evidence="1" id="KW-0175">Coiled coil</keyword>
<evidence type="ECO:0000313" key="2">
    <source>
        <dbReference type="EMBL" id="MCG2417462.1"/>
    </source>
</evidence>
<reference evidence="2" key="1">
    <citation type="submission" date="2021-09" db="EMBL/GenBank/DDBJ databases">
        <title>Genome of Aequorivita sp. strain F47161.</title>
        <authorList>
            <person name="Wang Y."/>
        </authorList>
    </citation>
    <scope>NUCLEOTIDE SEQUENCE</scope>
    <source>
        <strain evidence="2">F47161</strain>
    </source>
</reference>
<dbReference type="AlphaFoldDB" id="A0A9X1QU76"/>
<organism evidence="2 3">
    <name type="scientific">Aequorivita vitellina</name>
    <dbReference type="NCBI Taxonomy" id="2874475"/>
    <lineage>
        <taxon>Bacteria</taxon>
        <taxon>Pseudomonadati</taxon>
        <taxon>Bacteroidota</taxon>
        <taxon>Flavobacteriia</taxon>
        <taxon>Flavobacteriales</taxon>
        <taxon>Flavobacteriaceae</taxon>
        <taxon>Aequorivita</taxon>
    </lineage>
</organism>
<dbReference type="EMBL" id="JAIRBA010000001">
    <property type="protein sequence ID" value="MCG2417462.1"/>
    <property type="molecule type" value="Genomic_DNA"/>
</dbReference>
<evidence type="ECO:0000313" key="3">
    <source>
        <dbReference type="Proteomes" id="UP001139461"/>
    </source>
</evidence>
<protein>
    <submittedName>
        <fullName evidence="2">3-oxoacyl-ACP synthase</fullName>
    </submittedName>
</protein>
<evidence type="ECO:0000256" key="1">
    <source>
        <dbReference type="SAM" id="Coils"/>
    </source>
</evidence>
<dbReference type="RefSeq" id="WP_237601283.1">
    <property type="nucleotide sequence ID" value="NZ_JAIRBA010000001.1"/>
</dbReference>
<comment type="caution">
    <text evidence="2">The sequence shown here is derived from an EMBL/GenBank/DDBJ whole genome shotgun (WGS) entry which is preliminary data.</text>
</comment>
<keyword evidence="3" id="KW-1185">Reference proteome</keyword>
<dbReference type="Proteomes" id="UP001139461">
    <property type="component" value="Unassembled WGS sequence"/>
</dbReference>
<sequence>MTAVELKTELLQHCHKQVDNRYIKIKQTIADIEESLLEESKSSSGDKHETGRAMLQIDRENAGKQLQEIEKLVQLLKKIDVNTTSDYARLGSLVYTDKFTYYLSISIGTASVANTDYLCVALNSPVGLLISGKRKGDEFILNGNEFKIKNLK</sequence>
<proteinExistence type="predicted"/>